<dbReference type="InterPro" id="IPR001789">
    <property type="entry name" value="Sig_transdc_resp-reg_receiver"/>
</dbReference>
<proteinExistence type="predicted"/>
<keyword evidence="2" id="KW-0902">Two-component regulatory system</keyword>
<evidence type="ECO:0000259" key="7">
    <source>
        <dbReference type="PROSITE" id="PS50110"/>
    </source>
</evidence>
<dbReference type="Gene3D" id="3.40.50.2300">
    <property type="match status" value="1"/>
</dbReference>
<feature type="modified residue" description="4-aspartylphosphate" evidence="6">
    <location>
        <position position="56"/>
    </location>
</feature>
<evidence type="ECO:0000256" key="1">
    <source>
        <dbReference type="ARBA" id="ARBA00022553"/>
    </source>
</evidence>
<gene>
    <name evidence="8" type="ORF">A2982_02415</name>
</gene>
<dbReference type="SMART" id="SM00448">
    <property type="entry name" value="REC"/>
    <property type="match status" value="1"/>
</dbReference>
<keyword evidence="1 6" id="KW-0597">Phosphoprotein</keyword>
<dbReference type="GO" id="GO:0000160">
    <property type="term" value="P:phosphorelay signal transduction system"/>
    <property type="evidence" value="ECO:0007669"/>
    <property type="project" value="UniProtKB-KW"/>
</dbReference>
<dbReference type="GO" id="GO:0003677">
    <property type="term" value="F:DNA binding"/>
    <property type="evidence" value="ECO:0007669"/>
    <property type="project" value="UniProtKB-KW"/>
</dbReference>
<dbReference type="PANTHER" id="PTHR44591:SF3">
    <property type="entry name" value="RESPONSE REGULATORY DOMAIN-CONTAINING PROTEIN"/>
    <property type="match status" value="1"/>
</dbReference>
<dbReference type="STRING" id="1802624.A2982_02415"/>
<dbReference type="PROSITE" id="PS50110">
    <property type="entry name" value="RESPONSE_REGULATORY"/>
    <property type="match status" value="1"/>
</dbReference>
<dbReference type="Proteomes" id="UP000178771">
    <property type="component" value="Unassembled WGS sequence"/>
</dbReference>
<protein>
    <recommendedName>
        <fullName evidence="7">Response regulatory domain-containing protein</fullName>
    </recommendedName>
</protein>
<evidence type="ECO:0000256" key="4">
    <source>
        <dbReference type="ARBA" id="ARBA00023125"/>
    </source>
</evidence>
<dbReference type="FunFam" id="3.40.50.2300:FF:000001">
    <property type="entry name" value="DNA-binding response regulator PhoB"/>
    <property type="match status" value="1"/>
</dbReference>
<evidence type="ECO:0000313" key="9">
    <source>
        <dbReference type="Proteomes" id="UP000178771"/>
    </source>
</evidence>
<reference evidence="8 9" key="1">
    <citation type="journal article" date="2016" name="Nat. Commun.">
        <title>Thousands of microbial genomes shed light on interconnected biogeochemical processes in an aquifer system.</title>
        <authorList>
            <person name="Anantharaman K."/>
            <person name="Brown C.T."/>
            <person name="Hug L.A."/>
            <person name="Sharon I."/>
            <person name="Castelle C.J."/>
            <person name="Probst A.J."/>
            <person name="Thomas B.C."/>
            <person name="Singh A."/>
            <person name="Wilkins M.J."/>
            <person name="Karaoz U."/>
            <person name="Brodie E.L."/>
            <person name="Williams K.H."/>
            <person name="Hubbard S.S."/>
            <person name="Banfield J.F."/>
        </authorList>
    </citation>
    <scope>NUCLEOTIDE SEQUENCE [LARGE SCALE GENOMIC DNA]</scope>
</reference>
<evidence type="ECO:0000256" key="3">
    <source>
        <dbReference type="ARBA" id="ARBA00023015"/>
    </source>
</evidence>
<accession>A0A1F4V1Q6</accession>
<dbReference type="AlphaFoldDB" id="A0A1F4V1Q6"/>
<keyword evidence="4" id="KW-0238">DNA-binding</keyword>
<keyword evidence="3" id="KW-0805">Transcription regulation</keyword>
<dbReference type="InterPro" id="IPR050595">
    <property type="entry name" value="Bact_response_regulator"/>
</dbReference>
<name>A0A1F4V1Q6_UNCKA</name>
<evidence type="ECO:0000313" key="8">
    <source>
        <dbReference type="EMBL" id="OGC51099.1"/>
    </source>
</evidence>
<sequence>MSGKTKILIVEDEQSLREIYTEYLKASGYEIISAADGQEALEKAKGIAGIDIILLDVMLPKIDGITVLKELKADPKTKKIPVYLMTVLSLKDLEKKDTKSEADGYIIKDTMNPEQIKELIEKTLKK</sequence>
<dbReference type="Pfam" id="PF00072">
    <property type="entry name" value="Response_reg"/>
    <property type="match status" value="1"/>
</dbReference>
<evidence type="ECO:0000256" key="2">
    <source>
        <dbReference type="ARBA" id="ARBA00023012"/>
    </source>
</evidence>
<feature type="domain" description="Response regulatory" evidence="7">
    <location>
        <begin position="6"/>
        <end position="123"/>
    </location>
</feature>
<evidence type="ECO:0000256" key="5">
    <source>
        <dbReference type="ARBA" id="ARBA00023163"/>
    </source>
</evidence>
<evidence type="ECO:0000256" key="6">
    <source>
        <dbReference type="PROSITE-ProRule" id="PRU00169"/>
    </source>
</evidence>
<dbReference type="InterPro" id="IPR011006">
    <property type="entry name" value="CheY-like_superfamily"/>
</dbReference>
<comment type="caution">
    <text evidence="8">The sequence shown here is derived from an EMBL/GenBank/DDBJ whole genome shotgun (WGS) entry which is preliminary data.</text>
</comment>
<keyword evidence="5" id="KW-0804">Transcription</keyword>
<organism evidence="8 9">
    <name type="scientific">candidate division WWE3 bacterium RIFCSPLOWO2_01_FULL_39_13</name>
    <dbReference type="NCBI Taxonomy" id="1802624"/>
    <lineage>
        <taxon>Bacteria</taxon>
        <taxon>Katanobacteria</taxon>
    </lineage>
</organism>
<dbReference type="SUPFAM" id="SSF52172">
    <property type="entry name" value="CheY-like"/>
    <property type="match status" value="1"/>
</dbReference>
<dbReference type="EMBL" id="MEVH01000031">
    <property type="protein sequence ID" value="OGC51099.1"/>
    <property type="molecule type" value="Genomic_DNA"/>
</dbReference>
<dbReference type="PANTHER" id="PTHR44591">
    <property type="entry name" value="STRESS RESPONSE REGULATOR PROTEIN 1"/>
    <property type="match status" value="1"/>
</dbReference>